<keyword evidence="1" id="KW-0547">Nucleotide-binding</keyword>
<dbReference type="GO" id="GO:0005524">
    <property type="term" value="F:ATP binding"/>
    <property type="evidence" value="ECO:0007669"/>
    <property type="project" value="UniProtKB-KW"/>
</dbReference>
<dbReference type="PANTHER" id="PTHR42794:SF2">
    <property type="entry name" value="ABC TRANSPORTER ATP-BINDING PROTEIN"/>
    <property type="match status" value="1"/>
</dbReference>
<accession>A0ABQ0APL9</accession>
<dbReference type="InterPro" id="IPR027417">
    <property type="entry name" value="P-loop_NTPase"/>
</dbReference>
<evidence type="ECO:0000313" key="5">
    <source>
        <dbReference type="Proteomes" id="UP001441944"/>
    </source>
</evidence>
<organism evidence="4 5">
    <name type="scientific">Pseudophaeobacter arcticus</name>
    <dbReference type="NCBI Taxonomy" id="385492"/>
    <lineage>
        <taxon>Bacteria</taxon>
        <taxon>Pseudomonadati</taxon>
        <taxon>Pseudomonadota</taxon>
        <taxon>Alphaproteobacteria</taxon>
        <taxon>Rhodobacterales</taxon>
        <taxon>Paracoccaceae</taxon>
        <taxon>Pseudophaeobacter</taxon>
    </lineage>
</organism>
<gene>
    <name evidence="4" type="ORF">NBRC116598_32520</name>
</gene>
<dbReference type="Pfam" id="PF00005">
    <property type="entry name" value="ABC_tran"/>
    <property type="match status" value="1"/>
</dbReference>
<dbReference type="PROSITE" id="PS50893">
    <property type="entry name" value="ABC_TRANSPORTER_2"/>
    <property type="match status" value="1"/>
</dbReference>
<dbReference type="RefSeq" id="WP_353401569.1">
    <property type="nucleotide sequence ID" value="NZ_BAABWU010000015.1"/>
</dbReference>
<proteinExistence type="predicted"/>
<evidence type="ECO:0000256" key="2">
    <source>
        <dbReference type="ARBA" id="ARBA00022840"/>
    </source>
</evidence>
<evidence type="ECO:0000256" key="1">
    <source>
        <dbReference type="ARBA" id="ARBA00022741"/>
    </source>
</evidence>
<comment type="caution">
    <text evidence="4">The sequence shown here is derived from an EMBL/GenBank/DDBJ whole genome shotgun (WGS) entry which is preliminary data.</text>
</comment>
<feature type="domain" description="ABC transporter" evidence="3">
    <location>
        <begin position="3"/>
        <end position="233"/>
    </location>
</feature>
<name>A0ABQ0APL9_9RHOB</name>
<dbReference type="PANTHER" id="PTHR42794">
    <property type="entry name" value="HEMIN IMPORT ATP-BINDING PROTEIN HMUV"/>
    <property type="match status" value="1"/>
</dbReference>
<evidence type="ECO:0000259" key="3">
    <source>
        <dbReference type="PROSITE" id="PS50893"/>
    </source>
</evidence>
<dbReference type="EMBL" id="BAABWU010000015">
    <property type="protein sequence ID" value="GAA6197807.1"/>
    <property type="molecule type" value="Genomic_DNA"/>
</dbReference>
<sequence length="253" mass="26933">MSFHIKNLNVAYGSTQVISGFDDIWPKGQITALIGCNGAGKSTLLRALAGLSPMQGVISVSGGALSPEDQRRQIAYMPQDTSAQSSLTVLEVVLLGRLGSLGLRLPAGIAEQAMAALDTFGLASLQSRQLDEISGGQRQLVFLTQALFRQPRVLLLDEPTAALDLRHQLLVLDRLQKVARQNGTIIGLAMHDLNLAAQYADRIVGLNGGVKAAAGPAVEVLTANNLRAMYGIEARITLDAHNQPQVLPIRAVE</sequence>
<dbReference type="SUPFAM" id="SSF52540">
    <property type="entry name" value="P-loop containing nucleoside triphosphate hydrolases"/>
    <property type="match status" value="1"/>
</dbReference>
<reference evidence="4 5" key="1">
    <citation type="submission" date="2024-04" db="EMBL/GenBank/DDBJ databases">
        <title>Draft genome sequence of Pseudophaeobacter arcticus NBRC 116598.</title>
        <authorList>
            <person name="Miyakawa T."/>
            <person name="Kusuya Y."/>
            <person name="Miura T."/>
        </authorList>
    </citation>
    <scope>NUCLEOTIDE SEQUENCE [LARGE SCALE GENOMIC DNA]</scope>
    <source>
        <strain evidence="4 5">SU-CL00105</strain>
    </source>
</reference>
<dbReference type="SMART" id="SM00382">
    <property type="entry name" value="AAA"/>
    <property type="match status" value="1"/>
</dbReference>
<keyword evidence="5" id="KW-1185">Reference proteome</keyword>
<dbReference type="InterPro" id="IPR003439">
    <property type="entry name" value="ABC_transporter-like_ATP-bd"/>
</dbReference>
<dbReference type="Gene3D" id="3.40.50.300">
    <property type="entry name" value="P-loop containing nucleotide triphosphate hydrolases"/>
    <property type="match status" value="1"/>
</dbReference>
<evidence type="ECO:0000313" key="4">
    <source>
        <dbReference type="EMBL" id="GAA6197807.1"/>
    </source>
</evidence>
<dbReference type="CDD" id="cd03214">
    <property type="entry name" value="ABC_Iron-Siderophores_B12_Hemin"/>
    <property type="match status" value="1"/>
</dbReference>
<protein>
    <submittedName>
        <fullName evidence="4">ABC transporter ATP-binding protein</fullName>
    </submittedName>
</protein>
<keyword evidence="2 4" id="KW-0067">ATP-binding</keyword>
<dbReference type="Proteomes" id="UP001441944">
    <property type="component" value="Unassembled WGS sequence"/>
</dbReference>
<dbReference type="InterPro" id="IPR003593">
    <property type="entry name" value="AAA+_ATPase"/>
</dbReference>